<dbReference type="OrthoDB" id="7446256at2"/>
<name>A0A1I5SK31_9BACT</name>
<keyword evidence="1" id="KW-0812">Transmembrane</keyword>
<dbReference type="Pfam" id="PF12412">
    <property type="entry name" value="DUF3667"/>
    <property type="match status" value="1"/>
</dbReference>
<organism evidence="3 4">
    <name type="scientific">Pseudarcicella hirudinis</name>
    <dbReference type="NCBI Taxonomy" id="1079859"/>
    <lineage>
        <taxon>Bacteria</taxon>
        <taxon>Pseudomonadati</taxon>
        <taxon>Bacteroidota</taxon>
        <taxon>Cytophagia</taxon>
        <taxon>Cytophagales</taxon>
        <taxon>Flectobacillaceae</taxon>
        <taxon>Pseudarcicella</taxon>
    </lineage>
</organism>
<dbReference type="RefSeq" id="WP_092016400.1">
    <property type="nucleotide sequence ID" value="NZ_FOXH01000005.1"/>
</dbReference>
<evidence type="ECO:0000313" key="4">
    <source>
        <dbReference type="Proteomes" id="UP000199306"/>
    </source>
</evidence>
<dbReference type="AlphaFoldDB" id="A0A1I5SK31"/>
<dbReference type="InterPro" id="IPR022134">
    <property type="entry name" value="DUF3667"/>
</dbReference>
<keyword evidence="1" id="KW-0472">Membrane</keyword>
<feature type="domain" description="Zinc-ribbon" evidence="2">
    <location>
        <begin position="13"/>
        <end position="32"/>
    </location>
</feature>
<sequence length="516" mass="59732">MSAHKHRRRTEICHNCGTILPPDTNFCPSCGQENHDLKVPIGHLIYEVAESITHFDTKLWNTVKAICTKPGKITKDFLEGRRARYVPPVRLYIFVAFIFFLVLNKYADASVANLLHKDKETALKNDGKEKDKKDSEKAGMIIASRLNEKLSENAGKENSRADSNDNFDAGEFLQNFNEDDEIGDILDELNIAKKDTLRKILGKLPLDVQKAKLISFQKQIAVNEEATVEIEQVTPELRAFFTEKFGKRNALQYTINLKALKDNKEVQYNFGGDTTVTVRGSKGDVENVARYKAILEMSNEELDTYMKTTKILGIESYNLFGKWYSRQFYRNRIKYTLAFHENKEEAIHNVVHLLIGIFSLMMFFLMPLVAGLLKLIYSQRTHWAVRHPFQALFLIIKKILVFFKVLKPDVIKHIPSLHNRKDWYYYEHLIFSIHSHSVFFLMIPLFWAVVSIFHLELSLTGPALLFGYLYLIVSLKTVYRQKWLKTVVKSLILVNLYFFLFFFVALFVGIVKFGLS</sequence>
<reference evidence="3 4" key="1">
    <citation type="submission" date="2016-10" db="EMBL/GenBank/DDBJ databases">
        <authorList>
            <person name="de Groot N.N."/>
        </authorList>
    </citation>
    <scope>NUCLEOTIDE SEQUENCE [LARGE SCALE GENOMIC DNA]</scope>
    <source>
        <strain evidence="4">E92,LMG 26720,CCM 7988</strain>
    </source>
</reference>
<feature type="transmembrane region" description="Helical" evidence="1">
    <location>
        <begin position="89"/>
        <end position="107"/>
    </location>
</feature>
<evidence type="ECO:0000313" key="3">
    <source>
        <dbReference type="EMBL" id="SFP71110.1"/>
    </source>
</evidence>
<keyword evidence="1" id="KW-1133">Transmembrane helix</keyword>
<protein>
    <recommendedName>
        <fullName evidence="2">Zinc-ribbon domain-containing protein</fullName>
    </recommendedName>
</protein>
<feature type="transmembrane region" description="Helical" evidence="1">
    <location>
        <begin position="491"/>
        <end position="515"/>
    </location>
</feature>
<evidence type="ECO:0000256" key="1">
    <source>
        <dbReference type="SAM" id="Phobius"/>
    </source>
</evidence>
<evidence type="ECO:0000259" key="2">
    <source>
        <dbReference type="Pfam" id="PF13240"/>
    </source>
</evidence>
<dbReference type="InterPro" id="IPR026870">
    <property type="entry name" value="Zinc_ribbon_dom"/>
</dbReference>
<proteinExistence type="predicted"/>
<gene>
    <name evidence="3" type="ORF">SAMN04515674_10564</name>
</gene>
<dbReference type="STRING" id="1079859.SAMN04515674_10564"/>
<feature type="transmembrane region" description="Helical" evidence="1">
    <location>
        <begin position="459"/>
        <end position="479"/>
    </location>
</feature>
<accession>A0A1I5SK31</accession>
<dbReference type="Proteomes" id="UP000199306">
    <property type="component" value="Unassembled WGS sequence"/>
</dbReference>
<keyword evidence="4" id="KW-1185">Reference proteome</keyword>
<feature type="transmembrane region" description="Helical" evidence="1">
    <location>
        <begin position="429"/>
        <end position="453"/>
    </location>
</feature>
<dbReference type="Pfam" id="PF13240">
    <property type="entry name" value="Zn_Ribbon_1"/>
    <property type="match status" value="1"/>
</dbReference>
<feature type="transmembrane region" description="Helical" evidence="1">
    <location>
        <begin position="350"/>
        <end position="377"/>
    </location>
</feature>
<dbReference type="EMBL" id="FOXH01000005">
    <property type="protein sequence ID" value="SFP71110.1"/>
    <property type="molecule type" value="Genomic_DNA"/>
</dbReference>